<dbReference type="InterPro" id="IPR012588">
    <property type="entry name" value="Exosome-assoc_fac_Rrp6_N"/>
</dbReference>
<dbReference type="SMART" id="SM00341">
    <property type="entry name" value="HRDC"/>
    <property type="match status" value="1"/>
</dbReference>
<dbReference type="PROSITE" id="PS50967">
    <property type="entry name" value="HRDC"/>
    <property type="match status" value="1"/>
</dbReference>
<evidence type="ECO:0000256" key="2">
    <source>
        <dbReference type="ARBA" id="ARBA00022552"/>
    </source>
</evidence>
<evidence type="ECO:0000256" key="6">
    <source>
        <dbReference type="ARBA" id="ARBA00022839"/>
    </source>
</evidence>
<dbReference type="GO" id="GO:0000467">
    <property type="term" value="P:exonucleolytic trimming to generate mature 3'-end of 5.8S rRNA from tricistronic rRNA transcript (SSU-rRNA, 5.8S rRNA, LSU-rRNA)"/>
    <property type="evidence" value="ECO:0007669"/>
    <property type="project" value="InterPro"/>
</dbReference>
<feature type="domain" description="HRDC" evidence="10">
    <location>
        <begin position="493"/>
        <end position="573"/>
    </location>
</feature>
<dbReference type="AlphaFoldDB" id="A0A553I710"/>
<dbReference type="CDD" id="cd06147">
    <property type="entry name" value="Rrp6p_like_exo"/>
    <property type="match status" value="1"/>
</dbReference>
<dbReference type="EMBL" id="VFLP01000013">
    <property type="protein sequence ID" value="TRX95988.1"/>
    <property type="molecule type" value="Genomic_DNA"/>
</dbReference>
<dbReference type="PANTHER" id="PTHR12124">
    <property type="entry name" value="POLYMYOSITIS/SCLERODERMA AUTOANTIGEN-RELATED"/>
    <property type="match status" value="1"/>
</dbReference>
<dbReference type="GO" id="GO:0071038">
    <property type="term" value="P:TRAMP-dependent tRNA surveillance pathway"/>
    <property type="evidence" value="ECO:0007669"/>
    <property type="project" value="TreeGrafter"/>
</dbReference>
<dbReference type="Pfam" id="PF01612">
    <property type="entry name" value="DNA_pol_A_exo1"/>
    <property type="match status" value="1"/>
</dbReference>
<evidence type="ECO:0000256" key="3">
    <source>
        <dbReference type="ARBA" id="ARBA00022722"/>
    </source>
</evidence>
<organism evidence="11 12">
    <name type="scientific">Xylaria flabelliformis</name>
    <dbReference type="NCBI Taxonomy" id="2512241"/>
    <lineage>
        <taxon>Eukaryota</taxon>
        <taxon>Fungi</taxon>
        <taxon>Dikarya</taxon>
        <taxon>Ascomycota</taxon>
        <taxon>Pezizomycotina</taxon>
        <taxon>Sordariomycetes</taxon>
        <taxon>Xylariomycetidae</taxon>
        <taxon>Xylariales</taxon>
        <taxon>Xylariaceae</taxon>
        <taxon>Xylaria</taxon>
    </lineage>
</organism>
<feature type="compositionally biased region" description="Polar residues" evidence="9">
    <location>
        <begin position="658"/>
        <end position="678"/>
    </location>
</feature>
<dbReference type="GO" id="GO:0071036">
    <property type="term" value="P:nuclear polyadenylation-dependent snoRNA catabolic process"/>
    <property type="evidence" value="ECO:0007669"/>
    <property type="project" value="TreeGrafter"/>
</dbReference>
<comment type="caution">
    <text evidence="11">The sequence shown here is derived from an EMBL/GenBank/DDBJ whole genome shotgun (WGS) entry which is preliminary data.</text>
</comment>
<dbReference type="Gene3D" id="1.10.150.80">
    <property type="entry name" value="HRDC domain"/>
    <property type="match status" value="1"/>
</dbReference>
<dbReference type="OrthoDB" id="2250022at2759"/>
<accession>A0A553I710</accession>
<dbReference type="GO" id="GO:0000175">
    <property type="term" value="F:3'-5'-RNA exonuclease activity"/>
    <property type="evidence" value="ECO:0007669"/>
    <property type="project" value="InterPro"/>
</dbReference>
<comment type="subcellular location">
    <subcellularLocation>
        <location evidence="1">Nucleus</location>
    </subcellularLocation>
</comment>
<proteinExistence type="inferred from homology"/>
<dbReference type="GO" id="GO:0071039">
    <property type="term" value="P:nuclear polyadenylation-dependent CUT catabolic process"/>
    <property type="evidence" value="ECO:0007669"/>
    <property type="project" value="TreeGrafter"/>
</dbReference>
<evidence type="ECO:0000313" key="11">
    <source>
        <dbReference type="EMBL" id="TRX95988.1"/>
    </source>
</evidence>
<dbReference type="Proteomes" id="UP000319160">
    <property type="component" value="Unassembled WGS sequence"/>
</dbReference>
<dbReference type="Pfam" id="PF00570">
    <property type="entry name" value="HRDC"/>
    <property type="match status" value="1"/>
</dbReference>
<dbReference type="GO" id="GO:0071035">
    <property type="term" value="P:nuclear polyadenylation-dependent rRNA catabolic process"/>
    <property type="evidence" value="ECO:0007669"/>
    <property type="project" value="TreeGrafter"/>
</dbReference>
<feature type="compositionally biased region" description="Basic residues" evidence="9">
    <location>
        <begin position="760"/>
        <end position="772"/>
    </location>
</feature>
<evidence type="ECO:0000256" key="9">
    <source>
        <dbReference type="SAM" id="MobiDB-lite"/>
    </source>
</evidence>
<dbReference type="GO" id="GO:0005730">
    <property type="term" value="C:nucleolus"/>
    <property type="evidence" value="ECO:0007669"/>
    <property type="project" value="TreeGrafter"/>
</dbReference>
<dbReference type="SUPFAM" id="SSF53098">
    <property type="entry name" value="Ribonuclease H-like"/>
    <property type="match status" value="1"/>
</dbReference>
<reference evidence="12" key="1">
    <citation type="submission" date="2019-06" db="EMBL/GenBank/DDBJ databases">
        <title>Draft genome sequence of the griseofulvin-producing fungus Xylaria cubensis strain G536.</title>
        <authorList>
            <person name="Mead M.E."/>
            <person name="Raja H.A."/>
            <person name="Steenwyk J.L."/>
            <person name="Knowles S.L."/>
            <person name="Oberlies N.H."/>
            <person name="Rokas A."/>
        </authorList>
    </citation>
    <scope>NUCLEOTIDE SEQUENCE [LARGE SCALE GENOMIC DNA]</scope>
    <source>
        <strain evidence="12">G536</strain>
    </source>
</reference>
<feature type="compositionally biased region" description="Acidic residues" evidence="9">
    <location>
        <begin position="715"/>
        <end position="729"/>
    </location>
</feature>
<dbReference type="GO" id="GO:0071051">
    <property type="term" value="P:poly(A)-dependent snoRNA 3'-end processing"/>
    <property type="evidence" value="ECO:0007669"/>
    <property type="project" value="TreeGrafter"/>
</dbReference>
<dbReference type="GO" id="GO:0071044">
    <property type="term" value="P:histone mRNA catabolic process"/>
    <property type="evidence" value="ECO:0007669"/>
    <property type="project" value="TreeGrafter"/>
</dbReference>
<feature type="compositionally biased region" description="Basic and acidic residues" evidence="9">
    <location>
        <begin position="773"/>
        <end position="791"/>
    </location>
</feature>
<evidence type="ECO:0000259" key="10">
    <source>
        <dbReference type="PROSITE" id="PS50967"/>
    </source>
</evidence>
<keyword evidence="2" id="KW-0698">rRNA processing</keyword>
<dbReference type="InterPro" id="IPR045092">
    <property type="entry name" value="Rrp6-like"/>
</dbReference>
<dbReference type="InterPro" id="IPR010997">
    <property type="entry name" value="HRDC-like_sf"/>
</dbReference>
<keyword evidence="12" id="KW-1185">Reference proteome</keyword>
<dbReference type="InterPro" id="IPR002121">
    <property type="entry name" value="HRDC_dom"/>
</dbReference>
<dbReference type="GO" id="GO:0071040">
    <property type="term" value="P:nuclear polyadenylation-dependent antisense transcript catabolic process"/>
    <property type="evidence" value="ECO:0007669"/>
    <property type="project" value="TreeGrafter"/>
</dbReference>
<dbReference type="FunFam" id="1.10.150.80:FF:000001">
    <property type="entry name" value="Putative exosome component 10"/>
    <property type="match status" value="1"/>
</dbReference>
<evidence type="ECO:0000256" key="8">
    <source>
        <dbReference type="ARBA" id="ARBA00043957"/>
    </source>
</evidence>
<dbReference type="GO" id="GO:0000166">
    <property type="term" value="F:nucleotide binding"/>
    <property type="evidence" value="ECO:0007669"/>
    <property type="project" value="InterPro"/>
</dbReference>
<dbReference type="Gene3D" id="3.30.420.10">
    <property type="entry name" value="Ribonuclease H-like superfamily/Ribonuclease H"/>
    <property type="match status" value="1"/>
</dbReference>
<dbReference type="GO" id="GO:0000176">
    <property type="term" value="C:nuclear exosome (RNase complex)"/>
    <property type="evidence" value="ECO:0007669"/>
    <property type="project" value="InterPro"/>
</dbReference>
<feature type="compositionally biased region" description="Acidic residues" evidence="9">
    <location>
        <begin position="746"/>
        <end position="755"/>
    </location>
</feature>
<sequence length="867" mass="97642">MESSQDFKSLQETIQNALVSTTRLANQVAAEDLGFQRTSNPAVAEELDDIASHLLSLTSSLLQSATRGTDVVGPSLEDADDVDVHWSRIVDVLDNLLEKADTCLDEYTGAIKRKAVPIDQPTAPAKKSRYALDQSMRRANVLKPQNAFEVKPNNHDTSPWKPILTRKPHATLSLDKSLITFSDESQSTQYATQSSSCFSPRELQVQRTPKQHKNLREKMRKKILLKGLRNAEYKHPYETEIHSLEYPEAVFQRKDPISYLPFESTTATYVDTFDGVLAMLEELKSANEIAIDTEHHDFRTYAGLLSLMQISTREKDWIVDTLQPWRHKLEVLNEVFADPSIVKVLHGAYMDIVWLQRDCGLYIVGLFDTFEAACALQYPGRSLAYLLKRFVDFDADKKYQLADWRIRPIPEEMFYYARSDTHYLLYIYDHLRNELLSSSQTGTAEHDLMRHVLFKSKETSLRRHESYIYDSETGQGPFGWYNMLIRQSAGKFTKEQFSVFRAIHRWRDTLARKEDESPLFIMNNATLFDIARRLPPDPKALHSLLDSGSFLAKREVSNLFEIITEAIAQGANGPSVAEVIRGNTATNMGIGEVARTVLPQLKDRAKDALDVKDFVSPISQLWGDMPISSRWDPQGKASLPKQREFELPWAQFVQSSRLAKDANQSTDQNTTTSGTIVSENLKPAPNEAANGNHIPGDSEFTLKAGLKRKAPEPDSSSESDVELGNDSETFESTGLESKAASKTDEEIAVPDDSEEETKASKLRKAKKKAQKLARKEAKKRERDQKKTEKLARKNQTTGPPSKEADGSDEPFDYSNAKSVLKAGNNTTNNTNAPRKARFNPYALTAEGPKPARRLHGEKGGKSATFKR</sequence>
<gene>
    <name evidence="11" type="ORF">FHL15_003130</name>
</gene>
<dbReference type="PANTHER" id="PTHR12124:SF47">
    <property type="entry name" value="EXOSOME COMPONENT 10"/>
    <property type="match status" value="1"/>
</dbReference>
<dbReference type="GO" id="GO:0003727">
    <property type="term" value="F:single-stranded RNA binding"/>
    <property type="evidence" value="ECO:0007669"/>
    <property type="project" value="TreeGrafter"/>
</dbReference>
<evidence type="ECO:0000256" key="5">
    <source>
        <dbReference type="ARBA" id="ARBA00022835"/>
    </source>
</evidence>
<keyword evidence="4" id="KW-0378">Hydrolase</keyword>
<dbReference type="SMART" id="SM00474">
    <property type="entry name" value="35EXOc"/>
    <property type="match status" value="1"/>
</dbReference>
<dbReference type="InterPro" id="IPR002562">
    <property type="entry name" value="3'-5'_exonuclease_dom"/>
</dbReference>
<evidence type="ECO:0000313" key="12">
    <source>
        <dbReference type="Proteomes" id="UP000319160"/>
    </source>
</evidence>
<keyword evidence="5" id="KW-0271">Exosome</keyword>
<dbReference type="SUPFAM" id="SSF47819">
    <property type="entry name" value="HRDC-like"/>
    <property type="match status" value="1"/>
</dbReference>
<comment type="similarity">
    <text evidence="8">Belongs to the exosome component 10/RRP6 family.</text>
</comment>
<dbReference type="InterPro" id="IPR012337">
    <property type="entry name" value="RNaseH-like_sf"/>
</dbReference>
<dbReference type="GO" id="GO:0071037">
    <property type="term" value="P:nuclear polyadenylation-dependent snRNA catabolic process"/>
    <property type="evidence" value="ECO:0007669"/>
    <property type="project" value="TreeGrafter"/>
</dbReference>
<evidence type="ECO:0000256" key="7">
    <source>
        <dbReference type="ARBA" id="ARBA00023242"/>
    </source>
</evidence>
<name>A0A553I710_9PEZI</name>
<dbReference type="InterPro" id="IPR044876">
    <property type="entry name" value="HRDC_dom_sf"/>
</dbReference>
<dbReference type="InterPro" id="IPR049559">
    <property type="entry name" value="Rrp6p-like_exo"/>
</dbReference>
<keyword evidence="7" id="KW-0539">Nucleus</keyword>
<protein>
    <recommendedName>
        <fullName evidence="10">HRDC domain-containing protein</fullName>
    </recommendedName>
</protein>
<evidence type="ECO:0000256" key="1">
    <source>
        <dbReference type="ARBA" id="ARBA00004123"/>
    </source>
</evidence>
<evidence type="ECO:0000256" key="4">
    <source>
        <dbReference type="ARBA" id="ARBA00022801"/>
    </source>
</evidence>
<dbReference type="STRING" id="2512241.A0A553I710"/>
<dbReference type="Pfam" id="PF08066">
    <property type="entry name" value="PMC2NT"/>
    <property type="match status" value="1"/>
</dbReference>
<feature type="region of interest" description="Disordered" evidence="9">
    <location>
        <begin position="658"/>
        <end position="867"/>
    </location>
</feature>
<keyword evidence="6" id="KW-0269">Exonuclease</keyword>
<keyword evidence="3" id="KW-0540">Nuclease</keyword>
<dbReference type="InterPro" id="IPR036397">
    <property type="entry name" value="RNaseH_sf"/>
</dbReference>